<evidence type="ECO:0000313" key="2">
    <source>
        <dbReference type="EMBL" id="BAS75444.1"/>
    </source>
</evidence>
<gene>
    <name evidence="2" type="ordered locus">Os01g0871150</name>
    <name evidence="2" type="ORF">OSNPB_010871150</name>
</gene>
<dbReference type="PaxDb" id="39947-A0A0P0VAY8"/>
<protein>
    <submittedName>
        <fullName evidence="2">Os01g0871150 protein</fullName>
    </submittedName>
</protein>
<reference evidence="2 3" key="3">
    <citation type="journal article" date="2013" name="Rice">
        <title>Improvement of the Oryza sativa Nipponbare reference genome using next generation sequence and optical map data.</title>
        <authorList>
            <person name="Kawahara Y."/>
            <person name="de la Bastide M."/>
            <person name="Hamilton J.P."/>
            <person name="Kanamori H."/>
            <person name="McCombie W.R."/>
            <person name="Ouyang S."/>
            <person name="Schwartz D.C."/>
            <person name="Tanaka T."/>
            <person name="Wu J."/>
            <person name="Zhou S."/>
            <person name="Childs K.L."/>
            <person name="Davidson R.M."/>
            <person name="Lin H."/>
            <person name="Quesada-Ocampo L."/>
            <person name="Vaillancourt B."/>
            <person name="Sakai H."/>
            <person name="Lee S.S."/>
            <person name="Kim J."/>
            <person name="Numa H."/>
            <person name="Itoh T."/>
            <person name="Buell C.R."/>
            <person name="Matsumoto T."/>
        </authorList>
    </citation>
    <scope>NUCLEOTIDE SEQUENCE [LARGE SCALE GENOMIC DNA]</scope>
    <source>
        <strain evidence="3">cv. Nipponbare</strain>
    </source>
</reference>
<keyword evidence="1" id="KW-1133">Transmembrane helix</keyword>
<keyword evidence="1" id="KW-0472">Membrane</keyword>
<proteinExistence type="predicted"/>
<dbReference type="EMBL" id="AP014957">
    <property type="protein sequence ID" value="BAS75444.1"/>
    <property type="molecule type" value="Genomic_DNA"/>
</dbReference>
<reference evidence="3" key="1">
    <citation type="journal article" date="2005" name="Nature">
        <title>The map-based sequence of the rice genome.</title>
        <authorList>
            <consortium name="International rice genome sequencing project (IRGSP)"/>
            <person name="Matsumoto T."/>
            <person name="Wu J."/>
            <person name="Kanamori H."/>
            <person name="Katayose Y."/>
            <person name="Fujisawa M."/>
            <person name="Namiki N."/>
            <person name="Mizuno H."/>
            <person name="Yamamoto K."/>
            <person name="Antonio B.A."/>
            <person name="Baba T."/>
            <person name="Sakata K."/>
            <person name="Nagamura Y."/>
            <person name="Aoki H."/>
            <person name="Arikawa K."/>
            <person name="Arita K."/>
            <person name="Bito T."/>
            <person name="Chiden Y."/>
            <person name="Fujitsuka N."/>
            <person name="Fukunaka R."/>
            <person name="Hamada M."/>
            <person name="Harada C."/>
            <person name="Hayashi A."/>
            <person name="Hijishita S."/>
            <person name="Honda M."/>
            <person name="Hosokawa S."/>
            <person name="Ichikawa Y."/>
            <person name="Idonuma A."/>
            <person name="Iijima M."/>
            <person name="Ikeda M."/>
            <person name="Ikeno M."/>
            <person name="Ito K."/>
            <person name="Ito S."/>
            <person name="Ito T."/>
            <person name="Ito Y."/>
            <person name="Ito Y."/>
            <person name="Iwabuchi A."/>
            <person name="Kamiya K."/>
            <person name="Karasawa W."/>
            <person name="Kurita K."/>
            <person name="Katagiri S."/>
            <person name="Kikuta A."/>
            <person name="Kobayashi H."/>
            <person name="Kobayashi N."/>
            <person name="Machita K."/>
            <person name="Maehara T."/>
            <person name="Masukawa M."/>
            <person name="Mizubayashi T."/>
            <person name="Mukai Y."/>
            <person name="Nagasaki H."/>
            <person name="Nagata Y."/>
            <person name="Naito S."/>
            <person name="Nakashima M."/>
            <person name="Nakama Y."/>
            <person name="Nakamichi Y."/>
            <person name="Nakamura M."/>
            <person name="Meguro A."/>
            <person name="Negishi M."/>
            <person name="Ohta I."/>
            <person name="Ohta T."/>
            <person name="Okamoto M."/>
            <person name="Ono N."/>
            <person name="Saji S."/>
            <person name="Sakaguchi M."/>
            <person name="Sakai K."/>
            <person name="Shibata M."/>
            <person name="Shimokawa T."/>
            <person name="Song J."/>
            <person name="Takazaki Y."/>
            <person name="Terasawa K."/>
            <person name="Tsugane M."/>
            <person name="Tsuji K."/>
            <person name="Ueda S."/>
            <person name="Waki K."/>
            <person name="Yamagata H."/>
            <person name="Yamamoto M."/>
            <person name="Yamamoto S."/>
            <person name="Yamane H."/>
            <person name="Yoshiki S."/>
            <person name="Yoshihara R."/>
            <person name="Yukawa K."/>
            <person name="Zhong H."/>
            <person name="Yano M."/>
            <person name="Yuan Q."/>
            <person name="Ouyang S."/>
            <person name="Liu J."/>
            <person name="Jones K.M."/>
            <person name="Gansberger K."/>
            <person name="Moffat K."/>
            <person name="Hill J."/>
            <person name="Bera J."/>
            <person name="Fadrosh D."/>
            <person name="Jin S."/>
            <person name="Johri S."/>
            <person name="Kim M."/>
            <person name="Overton L."/>
            <person name="Reardon M."/>
            <person name="Tsitrin T."/>
            <person name="Vuong H."/>
            <person name="Weaver B."/>
            <person name="Ciecko A."/>
            <person name="Tallon L."/>
            <person name="Jackson J."/>
            <person name="Pai G."/>
            <person name="Aken S.V."/>
            <person name="Utterback T."/>
            <person name="Reidmuller S."/>
            <person name="Feldblyum T."/>
            <person name="Hsiao J."/>
            <person name="Zismann V."/>
            <person name="Iobst S."/>
            <person name="de Vazeille A.R."/>
            <person name="Buell C.R."/>
            <person name="Ying K."/>
            <person name="Li Y."/>
            <person name="Lu T."/>
            <person name="Huang Y."/>
            <person name="Zhao Q."/>
            <person name="Feng Q."/>
            <person name="Zhang L."/>
            <person name="Zhu J."/>
            <person name="Weng Q."/>
            <person name="Mu J."/>
            <person name="Lu Y."/>
            <person name="Fan D."/>
            <person name="Liu Y."/>
            <person name="Guan J."/>
            <person name="Zhang Y."/>
            <person name="Yu S."/>
            <person name="Liu X."/>
            <person name="Zhang Y."/>
            <person name="Hong G."/>
            <person name="Han B."/>
            <person name="Choisne N."/>
            <person name="Demange N."/>
            <person name="Orjeda G."/>
            <person name="Samain S."/>
            <person name="Cattolico L."/>
            <person name="Pelletier E."/>
            <person name="Couloux A."/>
            <person name="Segurens B."/>
            <person name="Wincker P."/>
            <person name="D'Hont A."/>
            <person name="Scarpelli C."/>
            <person name="Weissenbach J."/>
            <person name="Salanoubat M."/>
            <person name="Quetier F."/>
            <person name="Yu Y."/>
            <person name="Kim H.R."/>
            <person name="Rambo T."/>
            <person name="Currie J."/>
            <person name="Collura K."/>
            <person name="Luo M."/>
            <person name="Yang T."/>
            <person name="Ammiraju J.S.S."/>
            <person name="Engler F."/>
            <person name="Soderlund C."/>
            <person name="Wing R.A."/>
            <person name="Palmer L.E."/>
            <person name="de la Bastide M."/>
            <person name="Spiegel L."/>
            <person name="Nascimento L."/>
            <person name="Zutavern T."/>
            <person name="O'Shaughnessy A."/>
            <person name="Dike S."/>
            <person name="Dedhia N."/>
            <person name="Preston R."/>
            <person name="Balija V."/>
            <person name="McCombie W.R."/>
            <person name="Chow T."/>
            <person name="Chen H."/>
            <person name="Chung M."/>
            <person name="Chen C."/>
            <person name="Shaw J."/>
            <person name="Wu H."/>
            <person name="Hsiao K."/>
            <person name="Chao Y."/>
            <person name="Chu M."/>
            <person name="Cheng C."/>
            <person name="Hour A."/>
            <person name="Lee P."/>
            <person name="Lin S."/>
            <person name="Lin Y."/>
            <person name="Liou J."/>
            <person name="Liu S."/>
            <person name="Hsing Y."/>
            <person name="Raghuvanshi S."/>
            <person name="Mohanty A."/>
            <person name="Bharti A.K."/>
            <person name="Gaur A."/>
            <person name="Gupta V."/>
            <person name="Kumar D."/>
            <person name="Ravi V."/>
            <person name="Vij S."/>
            <person name="Kapur A."/>
            <person name="Khurana P."/>
            <person name="Khurana P."/>
            <person name="Khurana J.P."/>
            <person name="Tyagi A.K."/>
            <person name="Gaikwad K."/>
            <person name="Singh A."/>
            <person name="Dalal V."/>
            <person name="Srivastava S."/>
            <person name="Dixit A."/>
            <person name="Pal A.K."/>
            <person name="Ghazi I.A."/>
            <person name="Yadav M."/>
            <person name="Pandit A."/>
            <person name="Bhargava A."/>
            <person name="Sureshbabu K."/>
            <person name="Batra K."/>
            <person name="Sharma T.R."/>
            <person name="Mohapatra T."/>
            <person name="Singh N.K."/>
            <person name="Messing J."/>
            <person name="Nelson A.B."/>
            <person name="Fuks G."/>
            <person name="Kavchok S."/>
            <person name="Keizer G."/>
            <person name="Linton E."/>
            <person name="Llaca V."/>
            <person name="Song R."/>
            <person name="Tanyolac B."/>
            <person name="Young S."/>
            <person name="Ho-Il K."/>
            <person name="Hahn J.H."/>
            <person name="Sangsakoo G."/>
            <person name="Vanavichit A."/>
            <person name="de Mattos Luiz.A.T."/>
            <person name="Zimmer P.D."/>
            <person name="Malone G."/>
            <person name="Dellagostin O."/>
            <person name="de Oliveira A.C."/>
            <person name="Bevan M."/>
            <person name="Bancroft I."/>
            <person name="Minx P."/>
            <person name="Cordum H."/>
            <person name="Wilson R."/>
            <person name="Cheng Z."/>
            <person name="Jin W."/>
            <person name="Jiang J."/>
            <person name="Leong S.A."/>
            <person name="Iwama H."/>
            <person name="Gojobori T."/>
            <person name="Itoh T."/>
            <person name="Niimura Y."/>
            <person name="Fujii Y."/>
            <person name="Habara T."/>
            <person name="Sakai H."/>
            <person name="Sato Y."/>
            <person name="Wilson G."/>
            <person name="Kumar K."/>
            <person name="McCouch S."/>
            <person name="Juretic N."/>
            <person name="Hoen D."/>
            <person name="Wright S."/>
            <person name="Bruskiewich R."/>
            <person name="Bureau T."/>
            <person name="Miyao A."/>
            <person name="Hirochika H."/>
            <person name="Nishikawa T."/>
            <person name="Kadowaki K."/>
            <person name="Sugiura M."/>
            <person name="Burr B."/>
            <person name="Sasaki T."/>
        </authorList>
    </citation>
    <scope>NUCLEOTIDE SEQUENCE [LARGE SCALE GENOMIC DNA]</scope>
    <source>
        <strain evidence="3">cv. Nipponbare</strain>
    </source>
</reference>
<name>A0A0P0VAY8_ORYSJ</name>
<keyword evidence="3" id="KW-1185">Reference proteome</keyword>
<evidence type="ECO:0000256" key="1">
    <source>
        <dbReference type="SAM" id="Phobius"/>
    </source>
</evidence>
<dbReference type="Proteomes" id="UP000059680">
    <property type="component" value="Chromosome 1"/>
</dbReference>
<keyword evidence="1" id="KW-0812">Transmembrane</keyword>
<dbReference type="InParanoid" id="A0A0P0VAY8"/>
<organism evidence="2 3">
    <name type="scientific">Oryza sativa subsp. japonica</name>
    <name type="common">Rice</name>
    <dbReference type="NCBI Taxonomy" id="39947"/>
    <lineage>
        <taxon>Eukaryota</taxon>
        <taxon>Viridiplantae</taxon>
        <taxon>Streptophyta</taxon>
        <taxon>Embryophyta</taxon>
        <taxon>Tracheophyta</taxon>
        <taxon>Spermatophyta</taxon>
        <taxon>Magnoliopsida</taxon>
        <taxon>Liliopsida</taxon>
        <taxon>Poales</taxon>
        <taxon>Poaceae</taxon>
        <taxon>BOP clade</taxon>
        <taxon>Oryzoideae</taxon>
        <taxon>Oryzeae</taxon>
        <taxon>Oryzinae</taxon>
        <taxon>Oryza</taxon>
        <taxon>Oryza sativa</taxon>
    </lineage>
</organism>
<evidence type="ECO:0000313" key="3">
    <source>
        <dbReference type="Proteomes" id="UP000059680"/>
    </source>
</evidence>
<feature type="transmembrane region" description="Helical" evidence="1">
    <location>
        <begin position="31"/>
        <end position="56"/>
    </location>
</feature>
<dbReference type="AlphaFoldDB" id="A0A0P0VAY8"/>
<dbReference type="Gramene" id="Os01t0871150-00">
    <property type="protein sequence ID" value="Os01t0871150-00"/>
    <property type="gene ID" value="Os01g0871150"/>
</dbReference>
<accession>A0A0P0VAY8</accession>
<reference evidence="2 3" key="2">
    <citation type="journal article" date="2013" name="Plant Cell Physiol.">
        <title>Rice Annotation Project Database (RAP-DB): an integrative and interactive database for rice genomics.</title>
        <authorList>
            <person name="Sakai H."/>
            <person name="Lee S.S."/>
            <person name="Tanaka T."/>
            <person name="Numa H."/>
            <person name="Kim J."/>
            <person name="Kawahara Y."/>
            <person name="Wakimoto H."/>
            <person name="Yang C.C."/>
            <person name="Iwamoto M."/>
            <person name="Abe T."/>
            <person name="Yamada Y."/>
            <person name="Muto A."/>
            <person name="Inokuchi H."/>
            <person name="Ikemura T."/>
            <person name="Matsumoto T."/>
            <person name="Sasaki T."/>
            <person name="Itoh T."/>
        </authorList>
    </citation>
    <scope>NUCLEOTIDE SEQUENCE [LARGE SCALE GENOMIC DNA]</scope>
    <source>
        <strain evidence="3">cv. Nipponbare</strain>
    </source>
</reference>
<sequence>MKLTNVVFLYLLSCRLFRALGRHCIYFCDIFIIYFPGVFILLRKIPIILFYVINLVRRGDIITRAIICHRSYHSIFHDVDIWALIDGRLQGRTQNMVLCLQFNYDMKQQSNHHFKMHAPYHSLPAVSP</sequence>